<feature type="chain" id="PRO_5042204442" description="Subtilisin" evidence="3">
    <location>
        <begin position="37"/>
        <end position="1785"/>
    </location>
</feature>
<keyword evidence="5" id="KW-1185">Reference proteome</keyword>
<feature type="region of interest" description="Disordered" evidence="1">
    <location>
        <begin position="1099"/>
        <end position="1146"/>
    </location>
</feature>
<protein>
    <recommendedName>
        <fullName evidence="6">Subtilisin</fullName>
    </recommendedName>
</protein>
<keyword evidence="3" id="KW-0732">Signal</keyword>
<evidence type="ECO:0008006" key="6">
    <source>
        <dbReference type="Google" id="ProtNLM"/>
    </source>
</evidence>
<evidence type="ECO:0000313" key="5">
    <source>
        <dbReference type="Proteomes" id="UP001295423"/>
    </source>
</evidence>
<sequence length="1785" mass="191617">MVYNPVYPQPFKRRMVAASSSLLAIVALSSIASTTGAPVVETPLFGFQTGPLEGPLYAGELFYDDSTDKIYISGEIYQANSQAPESECLLMTFDRNTLDLIKSKAYGNPNTLDFCSSMTLSSDNHLMVVGNSAPGGWSDQFKLTNTNGSNKLNGFMAVLNKDDLSAVSSTHSGLMMETADLNTNIPYPRDILSDDNGNVWVVSLTSTDSNANPSESAFADWLTEDIQYGSSTYMTITKFSYGTSAGHSISGISTGSNHLSMDFTKEYPVDTPSDGTVPPRVFVGGLLLKDIAPVTVNAAASTEDKETEFLVVAGSTRGKGTGYGQSQGTDEDGFLTLIDKTTGNLLDLTSPVAVAAGITTNNARIGTYADDIITGLCNDPNDPDSFFIVGATQARFGDALQDDAGPNIPETSLRGFISKISLTDLKAKWTRHFKAVQPNPSQVSEVYAMDCLVDDDQIFVSGNVESGGSVYDVSKDRQLPAKGGSDMWFAAMDLFTLEVDWVRQIGTVKDDRLAEHGSMDMTEDLLMVLGETNGNFYRERAADEKDASTDIVLIALGTDTGRHKHPIGQKGDQIIKAPDEEDEDDDWNNADDDDDSVVGQIKWEPRGAQLKGPLYAGGMVYDSEKHMVEFTGGSYLEENNKSMCFTGTWDLTTGQVNKIYLAGTDFSEEACNAIAWSPTDNLAYSVGFTESTDQGFFDYMTAGADRADNVKVMGTILQTNANGRPVGGGIIDQEVVQYPVAAVTHPTEDYIFVASSASTNSTEHGNMPAAVAHPDLTTGGTRRFGDKFFVGVSRYQVIQKPKTPAEPLSQTLEESWYKAYNVGDHAGVAVTGMAMAGAGANTLVAVGSTKGSGLLFGKNTGDDFDGFVLKINPENGEGLTFQPEDKASTRVDSSDHKDDWINNICVDKFNPDFIYIVGGTKGKIRSLDDEHQLPEGDIHAWIAKMSLDTLDVTWVKHFTMQAGPGATIAEASAFACSIAPGEDTNSVVYIAGTILGGAVMDNAIEGQSGGGDDMFIIQMDDDGQTVNWIRQVGTADDDRLAASGGLDIDAEGNAILYGETTGAFYSTTASGTNDIVAFTMQKKDGAYYGLGTGAPPITIGSGGTTVPPPVDLDGDGMEDVKVVDPNEKSDDDHLDDDAHGNDDDNIVPDNILAVQTGPDSGPTYAGGMAYDEWTNSIYLTGATYGSFTKPGSDKRDSSYCFFGVMTLPSLEWKDRETFGTNSAVEACSALALTKNDNKSGVAIAGSTEANGLLTSQSEKTDTQYEMLLDLLDVNDAYGLVGGQAVDDEVIQFPAAIVSSGDTIYVASMFSTDERITADYDKASQEYPNFTTGGIEKYGSQYGVAVEQFKIQREDTTLGSGIMQKSFVRQWRRPFETTAMSSVFVSGMIAVGNELIVVGSTRASPKGNDMDGIMARVNTADGNFVGTLEGDNSVAYFESADGADDWIMNACADSESAHDHFYVVGATASKAQDANTINAMIAKISLDNLTPIWTKELEVLHASGDITKHAAAVGLGCDVIPGNHGIYIAGTVENGARLNYPSTQSAGRDDIFVAKIDPTDGRTIWLDQFGSNGDDRLARAGGVKVNQNGNAVVYGDTNGDFYRWNPEHSRDLFVVVMDQKSGAFQKPLVGATWPPDTSAPREWFGVINLEGNTNTIAIVVSLLVILCVVIGVLCLRNKKKKSESQKTSIFAYLQRFDVEDIDLRRSPPGGWHGTYLNKLAYGINGAESGSRDHLNHSYDESRPLTHSSVVSDSLFMDQDIDTPASYDNLQRHYRDGSESRPGMEII</sequence>
<feature type="compositionally biased region" description="Basic and acidic residues" evidence="1">
    <location>
        <begin position="1118"/>
        <end position="1142"/>
    </location>
</feature>
<organism evidence="4 5">
    <name type="scientific">Cylindrotheca closterium</name>
    <dbReference type="NCBI Taxonomy" id="2856"/>
    <lineage>
        <taxon>Eukaryota</taxon>
        <taxon>Sar</taxon>
        <taxon>Stramenopiles</taxon>
        <taxon>Ochrophyta</taxon>
        <taxon>Bacillariophyta</taxon>
        <taxon>Bacillariophyceae</taxon>
        <taxon>Bacillariophycidae</taxon>
        <taxon>Bacillariales</taxon>
        <taxon>Bacillariaceae</taxon>
        <taxon>Cylindrotheca</taxon>
    </lineage>
</organism>
<keyword evidence="2" id="KW-0812">Transmembrane</keyword>
<dbReference type="Proteomes" id="UP001295423">
    <property type="component" value="Unassembled WGS sequence"/>
</dbReference>
<gene>
    <name evidence="4" type="ORF">CYCCA115_LOCUS17647</name>
</gene>
<feature type="transmembrane region" description="Helical" evidence="2">
    <location>
        <begin position="1655"/>
        <end position="1674"/>
    </location>
</feature>
<evidence type="ECO:0000256" key="3">
    <source>
        <dbReference type="SAM" id="SignalP"/>
    </source>
</evidence>
<dbReference type="EMBL" id="CAKOGP040001981">
    <property type="protein sequence ID" value="CAJ1959226.1"/>
    <property type="molecule type" value="Genomic_DNA"/>
</dbReference>
<dbReference type="InterPro" id="IPR011047">
    <property type="entry name" value="Quinoprotein_ADH-like_sf"/>
</dbReference>
<name>A0AAD2PW62_9STRA</name>
<keyword evidence="2" id="KW-1133">Transmembrane helix</keyword>
<proteinExistence type="predicted"/>
<dbReference type="SUPFAM" id="SSF50998">
    <property type="entry name" value="Quinoprotein alcohol dehydrogenase-like"/>
    <property type="match status" value="1"/>
</dbReference>
<evidence type="ECO:0000313" key="4">
    <source>
        <dbReference type="EMBL" id="CAJ1959226.1"/>
    </source>
</evidence>
<feature type="signal peptide" evidence="3">
    <location>
        <begin position="1"/>
        <end position="36"/>
    </location>
</feature>
<keyword evidence="2" id="KW-0472">Membrane</keyword>
<evidence type="ECO:0000256" key="1">
    <source>
        <dbReference type="SAM" id="MobiDB-lite"/>
    </source>
</evidence>
<dbReference type="SUPFAM" id="SSF63829">
    <property type="entry name" value="Calcium-dependent phosphotriesterase"/>
    <property type="match status" value="1"/>
</dbReference>
<reference evidence="4" key="1">
    <citation type="submission" date="2023-08" db="EMBL/GenBank/DDBJ databases">
        <authorList>
            <person name="Audoor S."/>
            <person name="Bilcke G."/>
        </authorList>
    </citation>
    <scope>NUCLEOTIDE SEQUENCE</scope>
</reference>
<comment type="caution">
    <text evidence="4">The sequence shown here is derived from an EMBL/GenBank/DDBJ whole genome shotgun (WGS) entry which is preliminary data.</text>
</comment>
<accession>A0AAD2PW62</accession>
<evidence type="ECO:0000256" key="2">
    <source>
        <dbReference type="SAM" id="Phobius"/>
    </source>
</evidence>